<sequence>MTTNLHSAVPVLVSVPTPAPESTRLDALQKKWQEDRGARAFPPLAAIDPIALRPFLGDLVVVCVSDPARPQFRLFGSGFREFFGLDCSGMAVLDSPFPEREAMAAAYARVALSGRPELGRYCWRSQTGCTYQSDYVILPYGDGDKVARLLVLEDLDEARRARRRAMGCLLT</sequence>
<dbReference type="Proteomes" id="UP000295783">
    <property type="component" value="Unassembled WGS sequence"/>
</dbReference>
<protein>
    <submittedName>
        <fullName evidence="1">PAS domain-containing protein</fullName>
    </submittedName>
</protein>
<proteinExistence type="predicted"/>
<dbReference type="InterPro" id="IPR009922">
    <property type="entry name" value="DUF1457"/>
</dbReference>
<gene>
    <name evidence="1" type="ORF">A8950_1781</name>
</gene>
<comment type="caution">
    <text evidence="1">The sequence shown here is derived from an EMBL/GenBank/DDBJ whole genome shotgun (WGS) entry which is preliminary data.</text>
</comment>
<dbReference type="RefSeq" id="WP_166645080.1">
    <property type="nucleotide sequence ID" value="NZ_SNYW01000008.1"/>
</dbReference>
<accession>A0A4R6WR83</accession>
<reference evidence="1 2" key="1">
    <citation type="submission" date="2019-03" db="EMBL/GenBank/DDBJ databases">
        <title>Genomic Encyclopedia of Type Strains, Phase III (KMG-III): the genomes of soil and plant-associated and newly described type strains.</title>
        <authorList>
            <person name="Whitman W."/>
        </authorList>
    </citation>
    <scope>NUCLEOTIDE SEQUENCE [LARGE SCALE GENOMIC DNA]</scope>
    <source>
        <strain evidence="1 2">CGMCC 1.7660</strain>
    </source>
</reference>
<dbReference type="EMBL" id="SNYW01000008">
    <property type="protein sequence ID" value="TDQ81961.1"/>
    <property type="molecule type" value="Genomic_DNA"/>
</dbReference>
<keyword evidence="2" id="KW-1185">Reference proteome</keyword>
<evidence type="ECO:0000313" key="2">
    <source>
        <dbReference type="Proteomes" id="UP000295783"/>
    </source>
</evidence>
<name>A0A4R6WR83_9PROT</name>
<dbReference type="Pfam" id="PF07310">
    <property type="entry name" value="PAS_5"/>
    <property type="match status" value="1"/>
</dbReference>
<organism evidence="1 2">
    <name type="scientific">Dongia mobilis</name>
    <dbReference type="NCBI Taxonomy" id="578943"/>
    <lineage>
        <taxon>Bacteria</taxon>
        <taxon>Pseudomonadati</taxon>
        <taxon>Pseudomonadota</taxon>
        <taxon>Alphaproteobacteria</taxon>
        <taxon>Rhodospirillales</taxon>
        <taxon>Dongiaceae</taxon>
        <taxon>Dongia</taxon>
    </lineage>
</organism>
<dbReference type="AlphaFoldDB" id="A0A4R6WR83"/>
<evidence type="ECO:0000313" key="1">
    <source>
        <dbReference type="EMBL" id="TDQ81961.1"/>
    </source>
</evidence>